<sequence length="1150" mass="127521">MSRHTRAEFQSRSMYRPARTEYRKLVTDDPWYRYELRTINTPAWPVLPMHPRLLDEYLPVEHPNGMYGECDWLYTPIAFCPLRPWVHYMPTPSMWVDPPRSMILERVPIFIKPTRTDRRLWEPAESDKNHELYDEDFGWLGPQLTVDLMEFWDSRMQHAEGLAARATQHATIPAEATKLDMTLTDNDAYGTFPQMMVCLVDTQCRIAELYSWIFLQEKLQNTQPSIVWNRRGLREQGDLAPVDHFMGVLVDWNSRSPEWDRMAIEHGVPLWWVDYAAPGTSEMPPWRGLKPGGAEAIGLYRGSGFTPVIKDQHTHQFNLGFECLQILLPGAAPPQLGPSPVGPSSSQHPAAAAHPAAPSSAQMTVASPSSAPVEPSKKMRDLALKTLRELREQTASRRKGAGAASASAPHKKSSVERALGRIVNGTASARDIEVLEKVTSGKNKACLRSAPTLAHSHVYEFTTPSACARKYTSHTSTMEAIPGATDHLDNVLRAAMAEPVAQDADNASVASRGTSTGRAGRKSKASPPFTWTLPNGETLPLQRREVSIIDTQEKYTFTMGFFEEYHQQLQNHQGKDWVHVEVLNKWASKYDIPLLVEEEVRRENPGDDEETLRKKMLFALGEKLTKFFNNRAKAKVVKASAIATKASMEVSGRARSGRELFIDTIREDVLAQARAEFDKQKVAHEKGEGPAPEKVLNIMMGYSSEEWKVLSPEERESWAEEVQEKRGQRQQIKDGKPVNSSVISENLLGIFKSFFSGLHESLPDWTFHMQAAGPRSDGQTQSYIAGYPPKGEPPFRDWLGSEFEDMIAKRWVNYAAHLMKKREAKAKEDQQPSTPAGPTPDVLAPPAPAPVPLAAAPPAPVPPATAPPAPASPAPATTAASSAASADLAPLDFQLTDEGVHEVLLEYIGALWDERFRGDTDPMAFVWGEVFNAPHLYLEPRSVPASVVFAEDGTLDRQQLYEFYGHLYNGQEPGGEPTFAFLPADQIRKNVNTTKKLRPNNLEAIKDVVMGDGSLDAASSRVGGDQVPSDSNAQDNGIKRLEAANFKRIICLNAFYREMQESSSVLAPEVKPPARRGRPKKVQVNEQLQPRVGVSTRSKANKPAVPDNSVADGSGSRSSARLKSTAKDTSIEGGKDKPTPQAKQTGRGRK</sequence>
<feature type="region of interest" description="Disordered" evidence="1">
    <location>
        <begin position="334"/>
        <end position="379"/>
    </location>
</feature>
<evidence type="ECO:0000313" key="2">
    <source>
        <dbReference type="EMBL" id="KDQ06310.1"/>
    </source>
</evidence>
<feature type="compositionally biased region" description="Polar residues" evidence="1">
    <location>
        <begin position="508"/>
        <end position="517"/>
    </location>
</feature>
<proteinExistence type="predicted"/>
<dbReference type="EMBL" id="KL198142">
    <property type="protein sequence ID" value="KDQ06310.1"/>
    <property type="molecule type" value="Genomic_DNA"/>
</dbReference>
<evidence type="ECO:0000256" key="1">
    <source>
        <dbReference type="SAM" id="MobiDB-lite"/>
    </source>
</evidence>
<accession>A0A067LVP6</accession>
<organism evidence="2 3">
    <name type="scientific">Botryobasidium botryosum (strain FD-172 SS1)</name>
    <dbReference type="NCBI Taxonomy" id="930990"/>
    <lineage>
        <taxon>Eukaryota</taxon>
        <taxon>Fungi</taxon>
        <taxon>Dikarya</taxon>
        <taxon>Basidiomycota</taxon>
        <taxon>Agaricomycotina</taxon>
        <taxon>Agaricomycetes</taxon>
        <taxon>Cantharellales</taxon>
        <taxon>Botryobasidiaceae</taxon>
        <taxon>Botryobasidium</taxon>
    </lineage>
</organism>
<dbReference type="HOGENOM" id="CLU_276586_0_0_1"/>
<feature type="region of interest" description="Disordered" evidence="1">
    <location>
        <begin position="1062"/>
        <end position="1150"/>
    </location>
</feature>
<feature type="region of interest" description="Disordered" evidence="1">
    <location>
        <begin position="502"/>
        <end position="536"/>
    </location>
</feature>
<reference evidence="3" key="1">
    <citation type="journal article" date="2014" name="Proc. Natl. Acad. Sci. U.S.A.">
        <title>Extensive sampling of basidiomycete genomes demonstrates inadequacy of the white-rot/brown-rot paradigm for wood decay fungi.</title>
        <authorList>
            <person name="Riley R."/>
            <person name="Salamov A.A."/>
            <person name="Brown D.W."/>
            <person name="Nagy L.G."/>
            <person name="Floudas D."/>
            <person name="Held B.W."/>
            <person name="Levasseur A."/>
            <person name="Lombard V."/>
            <person name="Morin E."/>
            <person name="Otillar R."/>
            <person name="Lindquist E.A."/>
            <person name="Sun H."/>
            <person name="LaButti K.M."/>
            <person name="Schmutz J."/>
            <person name="Jabbour D."/>
            <person name="Luo H."/>
            <person name="Baker S.E."/>
            <person name="Pisabarro A.G."/>
            <person name="Walton J.D."/>
            <person name="Blanchette R.A."/>
            <person name="Henrissat B."/>
            <person name="Martin F."/>
            <person name="Cullen D."/>
            <person name="Hibbett D.S."/>
            <person name="Grigoriev I.V."/>
        </authorList>
    </citation>
    <scope>NUCLEOTIDE SEQUENCE [LARGE SCALE GENOMIC DNA]</scope>
    <source>
        <strain evidence="3">FD-172 SS1</strain>
    </source>
</reference>
<feature type="region of interest" description="Disordered" evidence="1">
    <location>
        <begin position="1016"/>
        <end position="1036"/>
    </location>
</feature>
<dbReference type="InParanoid" id="A0A067LVP6"/>
<dbReference type="AlphaFoldDB" id="A0A067LVP6"/>
<keyword evidence="3" id="KW-1185">Reference proteome</keyword>
<feature type="region of interest" description="Disordered" evidence="1">
    <location>
        <begin position="393"/>
        <end position="415"/>
    </location>
</feature>
<name>A0A067LVP6_BOTB1</name>
<feature type="compositionally biased region" description="Pro residues" evidence="1">
    <location>
        <begin position="835"/>
        <end position="873"/>
    </location>
</feature>
<feature type="compositionally biased region" description="Basic and acidic residues" evidence="1">
    <location>
        <begin position="1125"/>
        <end position="1138"/>
    </location>
</feature>
<evidence type="ECO:0000313" key="3">
    <source>
        <dbReference type="Proteomes" id="UP000027195"/>
    </source>
</evidence>
<gene>
    <name evidence="2" type="ORF">BOTBODRAFT_181704</name>
</gene>
<feature type="region of interest" description="Disordered" evidence="1">
    <location>
        <begin position="822"/>
        <end position="878"/>
    </location>
</feature>
<feature type="compositionally biased region" description="Low complexity" evidence="1">
    <location>
        <begin position="343"/>
        <end position="374"/>
    </location>
</feature>
<protein>
    <submittedName>
        <fullName evidence="2">Uncharacterized protein</fullName>
    </submittedName>
</protein>
<dbReference type="Proteomes" id="UP000027195">
    <property type="component" value="Unassembled WGS sequence"/>
</dbReference>